<name>A0ABQ5DCT0_9ASTR</name>
<proteinExistence type="predicted"/>
<feature type="compositionally biased region" description="Basic and acidic residues" evidence="1">
    <location>
        <begin position="262"/>
        <end position="277"/>
    </location>
</feature>
<dbReference type="Proteomes" id="UP001151760">
    <property type="component" value="Unassembled WGS sequence"/>
</dbReference>
<evidence type="ECO:0000256" key="1">
    <source>
        <dbReference type="SAM" id="MobiDB-lite"/>
    </source>
</evidence>
<organism evidence="2 3">
    <name type="scientific">Tanacetum coccineum</name>
    <dbReference type="NCBI Taxonomy" id="301880"/>
    <lineage>
        <taxon>Eukaryota</taxon>
        <taxon>Viridiplantae</taxon>
        <taxon>Streptophyta</taxon>
        <taxon>Embryophyta</taxon>
        <taxon>Tracheophyta</taxon>
        <taxon>Spermatophyta</taxon>
        <taxon>Magnoliopsida</taxon>
        <taxon>eudicotyledons</taxon>
        <taxon>Gunneridae</taxon>
        <taxon>Pentapetalae</taxon>
        <taxon>asterids</taxon>
        <taxon>campanulids</taxon>
        <taxon>Asterales</taxon>
        <taxon>Asteraceae</taxon>
        <taxon>Asteroideae</taxon>
        <taxon>Anthemideae</taxon>
        <taxon>Anthemidinae</taxon>
        <taxon>Tanacetum</taxon>
    </lineage>
</organism>
<accession>A0ABQ5DCT0</accession>
<keyword evidence="3" id="KW-1185">Reference proteome</keyword>
<gene>
    <name evidence="2" type="ORF">Tco_0936930</name>
</gene>
<dbReference type="EMBL" id="BQNB010015193">
    <property type="protein sequence ID" value="GJT37065.1"/>
    <property type="molecule type" value="Genomic_DNA"/>
</dbReference>
<reference evidence="2" key="1">
    <citation type="journal article" date="2022" name="Int. J. Mol. Sci.">
        <title>Draft Genome of Tanacetum Coccineum: Genomic Comparison of Closely Related Tanacetum-Family Plants.</title>
        <authorList>
            <person name="Yamashiro T."/>
            <person name="Shiraishi A."/>
            <person name="Nakayama K."/>
            <person name="Satake H."/>
        </authorList>
    </citation>
    <scope>NUCLEOTIDE SEQUENCE</scope>
</reference>
<evidence type="ECO:0000313" key="2">
    <source>
        <dbReference type="EMBL" id="GJT37065.1"/>
    </source>
</evidence>
<comment type="caution">
    <text evidence="2">The sequence shown here is derived from an EMBL/GenBank/DDBJ whole genome shotgun (WGS) entry which is preliminary data.</text>
</comment>
<sequence length="284" mass="31109">MSESIEACIAEHAVVLTPPLPIASPPSPLPSPLTTSPTDAGAPLGYRVVRIRMRAASPPLLLPSTSYRTDIPEAKMLPRKRACFTTHAFELEIGESSAYEIVEAMLEVAPTTLEGVNKRVTELATTVRQENEEFQVRFEDAQDDRAYLRFRDRPYYRHTAMILDREAMTLEAQVATLIAQTSSLQTQLTAALGRIKTLEARDLEPQGEPSEAGSSFVYFIKMAPRKRTTRASPATTTTPTSTPTIDAQLRTLIGQGIAAVLAERDANRSRNGNDSHDSGTGGRR</sequence>
<protein>
    <submittedName>
        <fullName evidence="2">Uncharacterized protein</fullName>
    </submittedName>
</protein>
<evidence type="ECO:0000313" key="3">
    <source>
        <dbReference type="Proteomes" id="UP001151760"/>
    </source>
</evidence>
<feature type="region of interest" description="Disordered" evidence="1">
    <location>
        <begin position="262"/>
        <end position="284"/>
    </location>
</feature>
<reference evidence="2" key="2">
    <citation type="submission" date="2022-01" db="EMBL/GenBank/DDBJ databases">
        <authorList>
            <person name="Yamashiro T."/>
            <person name="Shiraishi A."/>
            <person name="Satake H."/>
            <person name="Nakayama K."/>
        </authorList>
    </citation>
    <scope>NUCLEOTIDE SEQUENCE</scope>
</reference>